<sequence>MSTSPIAARFQNAKKNKEKQEMEERIVLNQLDRLIHTSMQPLTPKHKVNIRKKLIQFVKDQCLESDKVELEDFDHWDGWFKSTFAGTFRSYSLPRDVMGLFRQQSVGLLNSKTSYFFQKSTADGMDPSQIRFGLRMIVGRPLAYTTSVRLYYWLGIPISLGAKKYWLIAGEQTVRNEGKYNKVEWFRYLLSFSLGGYQGERRSQQELGVWGSSPPKENAFICLSQLYMIEEDADGMVRGIATTGGLIYEDDDNDGKSVQSAQKLKNAFYALSTKHRDFWSVTTQYYHHAATCTSTTAAMATQRGNLNPYYAKVGEVVKTRPSPGSAAVNINNGNHLLSSPPNQETTVRTVKARLSSILHDLDTGDASMVTEYMPPLARSSPRLSHAVPYRRDYDTKEFFEYAHLPIWYAKWLGSGLIPLNLESNAGMQICDFVDKNFGIYE</sequence>
<feature type="region of interest" description="Disordered" evidence="1">
    <location>
        <begin position="1"/>
        <end position="21"/>
    </location>
</feature>
<keyword evidence="3" id="KW-1185">Reference proteome</keyword>
<evidence type="ECO:0000313" key="3">
    <source>
        <dbReference type="Proteomes" id="UP001201980"/>
    </source>
</evidence>
<evidence type="ECO:0000256" key="1">
    <source>
        <dbReference type="SAM" id="MobiDB-lite"/>
    </source>
</evidence>
<organism evidence="2 3">
    <name type="scientific">Zalerion maritima</name>
    <dbReference type="NCBI Taxonomy" id="339359"/>
    <lineage>
        <taxon>Eukaryota</taxon>
        <taxon>Fungi</taxon>
        <taxon>Dikarya</taxon>
        <taxon>Ascomycota</taxon>
        <taxon>Pezizomycotina</taxon>
        <taxon>Sordariomycetes</taxon>
        <taxon>Lulworthiomycetidae</taxon>
        <taxon>Lulworthiales</taxon>
        <taxon>Lulworthiaceae</taxon>
        <taxon>Zalerion</taxon>
    </lineage>
</organism>
<protein>
    <submittedName>
        <fullName evidence="2">Uncharacterized protein</fullName>
    </submittedName>
</protein>
<dbReference type="EMBL" id="JAKWBI020000252">
    <property type="protein sequence ID" value="KAJ2897895.1"/>
    <property type="molecule type" value="Genomic_DNA"/>
</dbReference>
<evidence type="ECO:0000313" key="2">
    <source>
        <dbReference type="EMBL" id="KAJ2897895.1"/>
    </source>
</evidence>
<comment type="caution">
    <text evidence="2">The sequence shown here is derived from an EMBL/GenBank/DDBJ whole genome shotgun (WGS) entry which is preliminary data.</text>
</comment>
<reference evidence="2" key="1">
    <citation type="submission" date="2022-07" db="EMBL/GenBank/DDBJ databases">
        <title>Draft genome sequence of Zalerion maritima ATCC 34329, a (micro)plastics degrading marine fungus.</title>
        <authorList>
            <person name="Paco A."/>
            <person name="Goncalves M.F.M."/>
            <person name="Rocha-Santos T.A.P."/>
            <person name="Alves A."/>
        </authorList>
    </citation>
    <scope>NUCLEOTIDE SEQUENCE</scope>
    <source>
        <strain evidence="2">ATCC 34329</strain>
    </source>
</reference>
<dbReference type="Proteomes" id="UP001201980">
    <property type="component" value="Unassembled WGS sequence"/>
</dbReference>
<proteinExistence type="predicted"/>
<dbReference type="AlphaFoldDB" id="A0AAD5WR33"/>
<gene>
    <name evidence="2" type="ORF">MKZ38_004310</name>
</gene>
<name>A0AAD5WR33_9PEZI</name>
<accession>A0AAD5WR33</accession>